<dbReference type="EMBL" id="VDFM01000003">
    <property type="protein sequence ID" value="MQS52216.1"/>
    <property type="molecule type" value="Genomic_DNA"/>
</dbReference>
<protein>
    <recommendedName>
        <fullName evidence="5">Release factor glutamine methyltransferase</fullName>
        <shortName evidence="5">RF MTase</shortName>
        <ecNumber evidence="5">2.1.1.297</ecNumber>
    </recommendedName>
    <alternativeName>
        <fullName evidence="5">N5-glutamine methyltransferase PrmC</fullName>
    </alternativeName>
    <alternativeName>
        <fullName evidence="5">Protein-(glutamine-N5) MTase PrmC</fullName>
    </alternativeName>
    <alternativeName>
        <fullName evidence="5">Protein-glutamine N-methyltransferase PrmC</fullName>
    </alternativeName>
</protein>
<reference evidence="8 9" key="1">
    <citation type="journal article" date="2019" name="Syst. Appl. Microbiol.">
        <title>Polyphasic characterization of two novel Lactobacillus spp. isolated from blown salami packages: Description of Lactobacillus halodurans sp. nov. and Lactobacillus salsicarnum sp. nov.</title>
        <authorList>
            <person name="Schuster J.A."/>
            <person name="Klingl A."/>
            <person name="Vogel R.F."/>
            <person name="Ehrmann M.A."/>
        </authorList>
    </citation>
    <scope>NUCLEOTIDE SEQUENCE [LARGE SCALE GENOMIC DNA]</scope>
    <source>
        <strain evidence="8 9">TMW 1.2118</strain>
    </source>
</reference>
<feature type="binding site" evidence="5">
    <location>
        <begin position="171"/>
        <end position="174"/>
    </location>
    <ligand>
        <name>substrate</name>
    </ligand>
</feature>
<dbReference type="SUPFAM" id="SSF53335">
    <property type="entry name" value="S-adenosyl-L-methionine-dependent methyltransferases"/>
    <property type="match status" value="1"/>
</dbReference>
<comment type="similarity">
    <text evidence="5">Belongs to the protein N5-glutamine methyltransferase family. PrmC subfamily.</text>
</comment>
<evidence type="ECO:0000313" key="9">
    <source>
        <dbReference type="Proteomes" id="UP000380386"/>
    </source>
</evidence>
<keyword evidence="2 5" id="KW-0808">Transferase</keyword>
<sequence length="268" mass="30942">MLKEANKFPEDAEYLLEELSGFNYTQLQLHRNEPIPNRTLHRFRDGLVRLKNDEPVQYILGHAYFMGKDFTVNENVLIPRQETEEMVQKIIDDHGEDNHEVLDIGTGSGVIAISLGLAFPDDEILATDISEGALKVAQLNSDNYQTNNVYFQQSDLFGKIKPQKFNTIVSNPPYIAESEKNVMDESVIKFEPDLALYGANNGLDFYQNISLNAEKYLTDDGCLYMEFGYQQKSEIKQIFANNMPEYVVEFYKDIDDHYRYLKAHRKKV</sequence>
<dbReference type="HAMAP" id="MF_02126">
    <property type="entry name" value="RF_methyltr_PrmC"/>
    <property type="match status" value="1"/>
</dbReference>
<feature type="binding site" evidence="5">
    <location>
        <position position="171"/>
    </location>
    <ligand>
        <name>S-adenosyl-L-methionine</name>
        <dbReference type="ChEBI" id="CHEBI:59789"/>
    </ligand>
</feature>
<evidence type="ECO:0000256" key="1">
    <source>
        <dbReference type="ARBA" id="ARBA00022603"/>
    </source>
</evidence>
<evidence type="ECO:0000259" key="6">
    <source>
        <dbReference type="Pfam" id="PF05175"/>
    </source>
</evidence>
<dbReference type="InterPro" id="IPR029063">
    <property type="entry name" value="SAM-dependent_MTases_sf"/>
</dbReference>
<dbReference type="GO" id="GO:0032259">
    <property type="term" value="P:methylation"/>
    <property type="evidence" value="ECO:0007669"/>
    <property type="project" value="UniProtKB-KW"/>
</dbReference>
<dbReference type="InterPro" id="IPR007848">
    <property type="entry name" value="Small_mtfrase_dom"/>
</dbReference>
<dbReference type="GO" id="GO:0003676">
    <property type="term" value="F:nucleic acid binding"/>
    <property type="evidence" value="ECO:0007669"/>
    <property type="project" value="InterPro"/>
</dbReference>
<dbReference type="Proteomes" id="UP000380386">
    <property type="component" value="Unassembled WGS sequence"/>
</dbReference>
<comment type="caution">
    <text evidence="8">The sequence shown here is derived from an EMBL/GenBank/DDBJ whole genome shotgun (WGS) entry which is preliminary data.</text>
</comment>
<dbReference type="InterPro" id="IPR004556">
    <property type="entry name" value="HemK-like"/>
</dbReference>
<feature type="domain" description="Release factor glutamine methyltransferase N-terminal" evidence="7">
    <location>
        <begin position="2"/>
        <end position="61"/>
    </location>
</feature>
<proteinExistence type="inferred from homology"/>
<dbReference type="InterPro" id="IPR019874">
    <property type="entry name" value="RF_methyltr_PrmC"/>
</dbReference>
<keyword evidence="1 5" id="KW-0489">Methyltransferase</keyword>
<dbReference type="InterPro" id="IPR050320">
    <property type="entry name" value="N5-glutamine_MTase"/>
</dbReference>
<evidence type="ECO:0000259" key="7">
    <source>
        <dbReference type="Pfam" id="PF17827"/>
    </source>
</evidence>
<evidence type="ECO:0000256" key="2">
    <source>
        <dbReference type="ARBA" id="ARBA00022679"/>
    </source>
</evidence>
<dbReference type="CDD" id="cd02440">
    <property type="entry name" value="AdoMet_MTases"/>
    <property type="match status" value="1"/>
</dbReference>
<gene>
    <name evidence="5 8" type="primary">prmC</name>
    <name evidence="8" type="ORF">FHL02_04190</name>
</gene>
<evidence type="ECO:0000256" key="5">
    <source>
        <dbReference type="HAMAP-Rule" id="MF_02126"/>
    </source>
</evidence>
<dbReference type="Pfam" id="PF05175">
    <property type="entry name" value="MTS"/>
    <property type="match status" value="1"/>
</dbReference>
<feature type="domain" description="Methyltransferase small" evidence="6">
    <location>
        <begin position="97"/>
        <end position="181"/>
    </location>
</feature>
<dbReference type="AlphaFoldDB" id="A0A5P0ZGN5"/>
<dbReference type="Gene3D" id="1.10.8.10">
    <property type="entry name" value="DNA helicase RuvA subunit, C-terminal domain"/>
    <property type="match status" value="1"/>
</dbReference>
<dbReference type="EC" id="2.1.1.297" evidence="5"/>
<dbReference type="GO" id="GO:0102559">
    <property type="term" value="F:peptide chain release factor N(5)-glutamine methyltransferase activity"/>
    <property type="evidence" value="ECO:0007669"/>
    <property type="project" value="UniProtKB-EC"/>
</dbReference>
<dbReference type="NCBIfam" id="TIGR00536">
    <property type="entry name" value="hemK_fam"/>
    <property type="match status" value="1"/>
</dbReference>
<dbReference type="InterPro" id="IPR002052">
    <property type="entry name" value="DNA_methylase_N6_adenine_CS"/>
</dbReference>
<dbReference type="Gene3D" id="3.40.50.150">
    <property type="entry name" value="Vaccinia Virus protein VP39"/>
    <property type="match status" value="1"/>
</dbReference>
<name>A0A5P0ZGN5_9LACO</name>
<organism evidence="8 9">
    <name type="scientific">Companilactobacillus mishanensis</name>
    <dbReference type="NCBI Taxonomy" id="2486008"/>
    <lineage>
        <taxon>Bacteria</taxon>
        <taxon>Bacillati</taxon>
        <taxon>Bacillota</taxon>
        <taxon>Bacilli</taxon>
        <taxon>Lactobacillales</taxon>
        <taxon>Lactobacillaceae</taxon>
        <taxon>Companilactobacillus</taxon>
    </lineage>
</organism>
<feature type="binding site" evidence="5">
    <location>
        <begin position="105"/>
        <end position="109"/>
    </location>
    <ligand>
        <name>S-adenosyl-L-methionine</name>
        <dbReference type="ChEBI" id="CHEBI:59789"/>
    </ligand>
</feature>
<evidence type="ECO:0000256" key="3">
    <source>
        <dbReference type="ARBA" id="ARBA00022691"/>
    </source>
</evidence>
<dbReference type="NCBIfam" id="TIGR03534">
    <property type="entry name" value="RF_mod_PrmC"/>
    <property type="match status" value="1"/>
</dbReference>
<evidence type="ECO:0000256" key="4">
    <source>
        <dbReference type="ARBA" id="ARBA00048391"/>
    </source>
</evidence>
<dbReference type="InterPro" id="IPR040758">
    <property type="entry name" value="PrmC_N"/>
</dbReference>
<comment type="caution">
    <text evidence="5">Lacks conserved residue(s) required for the propagation of feature annotation.</text>
</comment>
<comment type="catalytic activity">
    <reaction evidence="4 5">
        <text>L-glutaminyl-[peptide chain release factor] + S-adenosyl-L-methionine = N(5)-methyl-L-glutaminyl-[peptide chain release factor] + S-adenosyl-L-homocysteine + H(+)</text>
        <dbReference type="Rhea" id="RHEA:42896"/>
        <dbReference type="Rhea" id="RHEA-COMP:10271"/>
        <dbReference type="Rhea" id="RHEA-COMP:10272"/>
        <dbReference type="ChEBI" id="CHEBI:15378"/>
        <dbReference type="ChEBI" id="CHEBI:30011"/>
        <dbReference type="ChEBI" id="CHEBI:57856"/>
        <dbReference type="ChEBI" id="CHEBI:59789"/>
        <dbReference type="ChEBI" id="CHEBI:61891"/>
        <dbReference type="EC" id="2.1.1.297"/>
    </reaction>
</comment>
<comment type="function">
    <text evidence="5">Methylates the class 1 translation termination release factors RF1/PrfA and RF2/PrfB on the glutamine residue of the universally conserved GGQ motif.</text>
</comment>
<dbReference type="Pfam" id="PF17827">
    <property type="entry name" value="PrmC_N"/>
    <property type="match status" value="1"/>
</dbReference>
<evidence type="ECO:0000313" key="8">
    <source>
        <dbReference type="EMBL" id="MQS52216.1"/>
    </source>
</evidence>
<dbReference type="PANTHER" id="PTHR18895">
    <property type="entry name" value="HEMK METHYLTRANSFERASE"/>
    <property type="match status" value="1"/>
</dbReference>
<feature type="binding site" evidence="5">
    <location>
        <position position="128"/>
    </location>
    <ligand>
        <name>S-adenosyl-L-methionine</name>
        <dbReference type="ChEBI" id="CHEBI:59789"/>
    </ligand>
</feature>
<keyword evidence="3 5" id="KW-0949">S-adenosyl-L-methionine</keyword>
<dbReference type="PANTHER" id="PTHR18895:SF74">
    <property type="entry name" value="MTRF1L RELEASE FACTOR GLUTAMINE METHYLTRANSFERASE"/>
    <property type="match status" value="1"/>
</dbReference>
<dbReference type="PROSITE" id="PS00092">
    <property type="entry name" value="N6_MTASE"/>
    <property type="match status" value="1"/>
</dbReference>
<dbReference type="OrthoDB" id="9800643at2"/>
<accession>A0A5P0ZGN5</accession>